<dbReference type="InterPro" id="IPR032466">
    <property type="entry name" value="Metal_Hydrolase"/>
</dbReference>
<evidence type="ECO:0000259" key="13">
    <source>
        <dbReference type="Pfam" id="PF01979"/>
    </source>
</evidence>
<keyword evidence="4 11" id="KW-0479">Metal-binding</keyword>
<dbReference type="SUPFAM" id="SSF51338">
    <property type="entry name" value="Composite domain of metallo-dependent hydrolases"/>
    <property type="match status" value="1"/>
</dbReference>
<dbReference type="PANTHER" id="PTHR11113:SF14">
    <property type="entry name" value="N-ACETYLGLUCOSAMINE-6-PHOSPHATE DEACETYLASE"/>
    <property type="match status" value="1"/>
</dbReference>
<dbReference type="EMBL" id="KV921916">
    <property type="protein sequence ID" value="ORE06813.1"/>
    <property type="molecule type" value="Genomic_DNA"/>
</dbReference>
<dbReference type="AlphaFoldDB" id="A0A1X0R465"/>
<evidence type="ECO:0000256" key="9">
    <source>
        <dbReference type="PIRSR" id="PIRSR038994-1"/>
    </source>
</evidence>
<sequence length="403" mass="43442">MASDKIYKIVNARILLNHEIVTDSYLWYQNGKIIHPQNLFFSARRDADEIIDAQGLLVVPGFIDTQINGAYGIDFADHDEPVEVIEQNISKVLPLLNNRPGSASAGATILGAHVEGPFISYEKKGAHNPGVFKDAKRGIEDLDEAYGSQLKKGSDAVRIITLAPEIEGICNAIPDLVKRNIVVSMGHSACKIAQAEEAVTKGASSITHLFNAMQAFHHRDPGLIGVLGAADLPIPATSSRHPEASGTSPDRQQPDPRPFYGLICDGVHVHPNSIRIAYYSHPTGAVLVTDTLSAMGLPKGVYILGGSEVEVDEKGGAYIKGTRTLAGSTITIDQCIRNFRKFTNCSIVEAVEAATLHPARMLGIDNQKGTLNVGADADFVFLDDSNDDIQVKRVFIAGEEVEL</sequence>
<evidence type="ECO:0000256" key="4">
    <source>
        <dbReference type="ARBA" id="ARBA00022723"/>
    </source>
</evidence>
<feature type="binding site" evidence="11">
    <location>
        <position position="115"/>
    </location>
    <ligand>
        <name>Zn(2+)</name>
        <dbReference type="ChEBI" id="CHEBI:29105"/>
    </ligand>
</feature>
<evidence type="ECO:0000313" key="14">
    <source>
        <dbReference type="EMBL" id="ORE06813.1"/>
    </source>
</evidence>
<evidence type="ECO:0000256" key="5">
    <source>
        <dbReference type="ARBA" id="ARBA00022801"/>
    </source>
</evidence>
<feature type="binding site" evidence="11">
    <location>
        <position position="187"/>
    </location>
    <ligand>
        <name>Zn(2+)</name>
        <dbReference type="ChEBI" id="CHEBI:29105"/>
    </ligand>
</feature>
<evidence type="ECO:0000256" key="7">
    <source>
        <dbReference type="ARBA" id="ARBA00047647"/>
    </source>
</evidence>
<organism evidence="14">
    <name type="scientific">Rhizopus microsporus var. microsporus</name>
    <dbReference type="NCBI Taxonomy" id="86635"/>
    <lineage>
        <taxon>Eukaryota</taxon>
        <taxon>Fungi</taxon>
        <taxon>Fungi incertae sedis</taxon>
        <taxon>Mucoromycota</taxon>
        <taxon>Mucoromycotina</taxon>
        <taxon>Mucoromycetes</taxon>
        <taxon>Mucorales</taxon>
        <taxon>Mucorineae</taxon>
        <taxon>Rhizopodaceae</taxon>
        <taxon>Rhizopus</taxon>
    </lineage>
</organism>
<dbReference type="GO" id="GO:0046872">
    <property type="term" value="F:metal ion binding"/>
    <property type="evidence" value="ECO:0007669"/>
    <property type="project" value="UniProtKB-KW"/>
</dbReference>
<dbReference type="GO" id="GO:0006046">
    <property type="term" value="P:N-acetylglucosamine catabolic process"/>
    <property type="evidence" value="ECO:0007669"/>
    <property type="project" value="TreeGrafter"/>
</dbReference>
<comment type="catalytic activity">
    <reaction evidence="7 8">
        <text>N-acetyl-D-glucosamine 6-phosphate + H2O = D-glucosamine 6-phosphate + acetate</text>
        <dbReference type="Rhea" id="RHEA:22936"/>
        <dbReference type="ChEBI" id="CHEBI:15377"/>
        <dbReference type="ChEBI" id="CHEBI:30089"/>
        <dbReference type="ChEBI" id="CHEBI:57513"/>
        <dbReference type="ChEBI" id="CHEBI:58725"/>
        <dbReference type="EC" id="3.5.1.25"/>
    </reaction>
</comment>
<dbReference type="PIRSF" id="PIRSF038994">
    <property type="entry name" value="NagA"/>
    <property type="match status" value="1"/>
</dbReference>
<accession>A0A1X0R465</accession>
<dbReference type="PANTHER" id="PTHR11113">
    <property type="entry name" value="N-ACETYLGLUCOSAMINE-6-PHOSPHATE DEACETYLASE"/>
    <property type="match status" value="1"/>
</dbReference>
<feature type="active site" description="Proton donor/acceptor" evidence="9">
    <location>
        <position position="290"/>
    </location>
</feature>
<comment type="similarity">
    <text evidence="1 8">Belongs to the metallo-dependent hydrolases superfamily. NagA family.</text>
</comment>
<feature type="binding site" evidence="10">
    <location>
        <position position="219"/>
    </location>
    <ligand>
        <name>substrate</name>
    </ligand>
</feature>
<evidence type="ECO:0000256" key="3">
    <source>
        <dbReference type="ARBA" id="ARBA00018029"/>
    </source>
</evidence>
<dbReference type="InterPro" id="IPR006680">
    <property type="entry name" value="Amidohydro-rel"/>
</dbReference>
<dbReference type="Proteomes" id="UP000242414">
    <property type="component" value="Unassembled WGS sequence"/>
</dbReference>
<dbReference type="VEuPathDB" id="FungiDB:BCV72DRAFT_206734"/>
<feature type="binding site" evidence="10">
    <location>
        <begin position="325"/>
        <end position="327"/>
    </location>
    <ligand>
        <name>substrate</name>
    </ligand>
</feature>
<feature type="binding site" evidence="10">
    <location>
        <begin position="211"/>
        <end position="212"/>
    </location>
    <ligand>
        <name>substrate</name>
    </ligand>
</feature>
<evidence type="ECO:0000256" key="12">
    <source>
        <dbReference type="SAM" id="MobiDB-lite"/>
    </source>
</evidence>
<evidence type="ECO:0000256" key="11">
    <source>
        <dbReference type="PIRSR" id="PIRSR038994-3"/>
    </source>
</evidence>
<evidence type="ECO:0000256" key="6">
    <source>
        <dbReference type="ARBA" id="ARBA00023277"/>
    </source>
</evidence>
<dbReference type="CDD" id="cd00854">
    <property type="entry name" value="NagA"/>
    <property type="match status" value="1"/>
</dbReference>
<feature type="region of interest" description="Disordered" evidence="12">
    <location>
        <begin position="235"/>
        <end position="256"/>
    </location>
</feature>
<evidence type="ECO:0000256" key="8">
    <source>
        <dbReference type="PIRNR" id="PIRNR038994"/>
    </source>
</evidence>
<proteinExistence type="inferred from homology"/>
<feature type="binding site" evidence="10">
    <location>
        <position position="126"/>
    </location>
    <ligand>
        <name>substrate</name>
    </ligand>
</feature>
<dbReference type="InterPro" id="IPR011059">
    <property type="entry name" value="Metal-dep_hydrolase_composite"/>
</dbReference>
<feature type="domain" description="Amidohydrolase-related" evidence="13">
    <location>
        <begin position="105"/>
        <end position="401"/>
    </location>
</feature>
<feature type="binding site" evidence="11">
    <location>
        <position position="208"/>
    </location>
    <ligand>
        <name>Zn(2+)</name>
        <dbReference type="ChEBI" id="CHEBI:29105"/>
    </ligand>
</feature>
<gene>
    <name evidence="14" type="ORF">BCV72DRAFT_206734</name>
</gene>
<protein>
    <recommendedName>
        <fullName evidence="3 8">N-acetylglucosamine-6-phosphate deacetylase</fullName>
        <ecNumber evidence="2 8">3.5.1.25</ecNumber>
    </recommendedName>
</protein>
<feature type="binding site" evidence="10">
    <location>
        <position position="268"/>
    </location>
    <ligand>
        <name>substrate</name>
    </ligand>
</feature>
<keyword evidence="5 8" id="KW-0378">Hydrolase</keyword>
<evidence type="ECO:0000256" key="10">
    <source>
        <dbReference type="PIRSR" id="PIRSR038994-2"/>
    </source>
</evidence>
<keyword evidence="6 8" id="KW-0119">Carbohydrate metabolism</keyword>
<comment type="cofactor">
    <cofactor evidence="11">
        <name>a divalent metal cation</name>
        <dbReference type="ChEBI" id="CHEBI:60240"/>
    </cofactor>
    <text evidence="11">Binds 1 divalent metal cation per subunit.</text>
</comment>
<dbReference type="OrthoDB" id="10264777at2759"/>
<dbReference type="EC" id="3.5.1.25" evidence="2 8"/>
<evidence type="ECO:0000256" key="1">
    <source>
        <dbReference type="ARBA" id="ARBA00010716"/>
    </source>
</evidence>
<dbReference type="SUPFAM" id="SSF51556">
    <property type="entry name" value="Metallo-dependent hydrolases"/>
    <property type="match status" value="1"/>
</dbReference>
<evidence type="ECO:0000256" key="2">
    <source>
        <dbReference type="ARBA" id="ARBA00011899"/>
    </source>
</evidence>
<dbReference type="Gene3D" id="2.30.40.10">
    <property type="entry name" value="Urease, subunit C, domain 1"/>
    <property type="match status" value="2"/>
</dbReference>
<reference evidence="14" key="1">
    <citation type="journal article" date="2016" name="Proc. Natl. Acad. Sci. U.S.A.">
        <title>Lipid metabolic changes in an early divergent fungus govern the establishment of a mutualistic symbiosis with endobacteria.</title>
        <authorList>
            <person name="Lastovetsky O.A."/>
            <person name="Gaspar M.L."/>
            <person name="Mondo S.J."/>
            <person name="LaButti K.M."/>
            <person name="Sandor L."/>
            <person name="Grigoriev I.V."/>
            <person name="Henry S.A."/>
            <person name="Pawlowska T.E."/>
        </authorList>
    </citation>
    <scope>NUCLEOTIDE SEQUENCE [LARGE SCALE GENOMIC DNA]</scope>
    <source>
        <strain evidence="14">ATCC 52814</strain>
    </source>
</reference>
<dbReference type="InterPro" id="IPR003764">
    <property type="entry name" value="GlcNAc_6-P_deAcase"/>
</dbReference>
<dbReference type="GO" id="GO:0008448">
    <property type="term" value="F:N-acetylglucosamine-6-phosphate deacetylase activity"/>
    <property type="evidence" value="ECO:0007669"/>
    <property type="project" value="UniProtKB-UniRule"/>
</dbReference>
<name>A0A1X0R465_RHIZD</name>
<dbReference type="Pfam" id="PF01979">
    <property type="entry name" value="Amidohydro_1"/>
    <property type="match status" value="1"/>
</dbReference>
<dbReference type="Gene3D" id="3.20.20.140">
    <property type="entry name" value="Metal-dependent hydrolases"/>
    <property type="match status" value="1"/>
</dbReference>